<protein>
    <submittedName>
        <fullName evidence="2">Uncharacterized protein</fullName>
    </submittedName>
</protein>
<comment type="caution">
    <text evidence="2">The sequence shown here is derived from an EMBL/GenBank/DDBJ whole genome shotgun (WGS) entry which is preliminary data.</text>
</comment>
<dbReference type="AlphaFoldDB" id="A0A918NTD1"/>
<name>A0A918NTD1_9ACTN</name>
<dbReference type="RefSeq" id="WP_190039690.1">
    <property type="nucleotide sequence ID" value="NZ_BMWD01000038.1"/>
</dbReference>
<evidence type="ECO:0000313" key="2">
    <source>
        <dbReference type="EMBL" id="GGX93291.1"/>
    </source>
</evidence>
<reference evidence="2" key="2">
    <citation type="submission" date="2020-09" db="EMBL/GenBank/DDBJ databases">
        <authorList>
            <person name="Sun Q."/>
            <person name="Ohkuma M."/>
        </authorList>
    </citation>
    <scope>NUCLEOTIDE SEQUENCE</scope>
    <source>
        <strain evidence="2">JCM 4956</strain>
    </source>
</reference>
<keyword evidence="3" id="KW-1185">Reference proteome</keyword>
<sequence length="144" mass="15425">MTSPRKAPWILARFAQAAIAVVAVADVLRVMAVRDHYPQNTGASQRTSALASTVFVNLMALAIVLFLAWLDRAGRGLRAAGVGSRLRERCDGRTASERNSASRFMTPRAGPGAGLRGRQIVGVRKAPPERGLRGAVGRGPMYRS</sequence>
<dbReference type="EMBL" id="BMWD01000038">
    <property type="protein sequence ID" value="GGX93291.1"/>
    <property type="molecule type" value="Genomic_DNA"/>
</dbReference>
<feature type="transmembrane region" description="Helical" evidence="1">
    <location>
        <begin position="49"/>
        <end position="70"/>
    </location>
</feature>
<dbReference type="Proteomes" id="UP000645555">
    <property type="component" value="Unassembled WGS sequence"/>
</dbReference>
<keyword evidence="1" id="KW-0472">Membrane</keyword>
<keyword evidence="1" id="KW-0812">Transmembrane</keyword>
<accession>A0A918NTD1</accession>
<organism evidence="2 3">
    <name type="scientific">Streptomyces fructofermentans</name>
    <dbReference type="NCBI Taxonomy" id="152141"/>
    <lineage>
        <taxon>Bacteria</taxon>
        <taxon>Bacillati</taxon>
        <taxon>Actinomycetota</taxon>
        <taxon>Actinomycetes</taxon>
        <taxon>Kitasatosporales</taxon>
        <taxon>Streptomycetaceae</taxon>
        <taxon>Streptomyces</taxon>
    </lineage>
</organism>
<evidence type="ECO:0000256" key="1">
    <source>
        <dbReference type="SAM" id="Phobius"/>
    </source>
</evidence>
<gene>
    <name evidence="2" type="ORF">GCM10010515_70280</name>
</gene>
<keyword evidence="1" id="KW-1133">Transmembrane helix</keyword>
<proteinExistence type="predicted"/>
<reference evidence="2" key="1">
    <citation type="journal article" date="2014" name="Int. J. Syst. Evol. Microbiol.">
        <title>Complete genome sequence of Corynebacterium casei LMG S-19264T (=DSM 44701T), isolated from a smear-ripened cheese.</title>
        <authorList>
            <consortium name="US DOE Joint Genome Institute (JGI-PGF)"/>
            <person name="Walter F."/>
            <person name="Albersmeier A."/>
            <person name="Kalinowski J."/>
            <person name="Ruckert C."/>
        </authorList>
    </citation>
    <scope>NUCLEOTIDE SEQUENCE</scope>
    <source>
        <strain evidence="2">JCM 4956</strain>
    </source>
</reference>
<evidence type="ECO:0000313" key="3">
    <source>
        <dbReference type="Proteomes" id="UP000645555"/>
    </source>
</evidence>